<evidence type="ECO:0000313" key="3">
    <source>
        <dbReference type="Proteomes" id="UP000231292"/>
    </source>
</evidence>
<dbReference type="GO" id="GO:0071513">
    <property type="term" value="C:phosphopantothenoylcysteine decarboxylase complex"/>
    <property type="evidence" value="ECO:0007669"/>
    <property type="project" value="TreeGrafter"/>
</dbReference>
<organism evidence="2 3">
    <name type="scientific">Candidatus Sherwoodlollariibacterium unditelluris</name>
    <dbReference type="NCBI Taxonomy" id="1974757"/>
    <lineage>
        <taxon>Bacteria</taxon>
        <taxon>Pseudomonadati</taxon>
        <taxon>Candidatus Omnitrophota</taxon>
        <taxon>Candidatus Sherwoodlollariibacterium</taxon>
    </lineage>
</organism>
<dbReference type="InterPro" id="IPR003382">
    <property type="entry name" value="Flavoprotein"/>
</dbReference>
<dbReference type="EMBL" id="PCRK01000025">
    <property type="protein sequence ID" value="PIP19725.1"/>
    <property type="molecule type" value="Genomic_DNA"/>
</dbReference>
<dbReference type="GO" id="GO:0004633">
    <property type="term" value="F:phosphopantothenoylcysteine decarboxylase activity"/>
    <property type="evidence" value="ECO:0007669"/>
    <property type="project" value="TreeGrafter"/>
</dbReference>
<dbReference type="GO" id="GO:0010181">
    <property type="term" value="F:FMN binding"/>
    <property type="evidence" value="ECO:0007669"/>
    <property type="project" value="TreeGrafter"/>
</dbReference>
<dbReference type="PANTHER" id="PTHR14359">
    <property type="entry name" value="HOMO-OLIGOMERIC FLAVIN CONTAINING CYS DECARBOXYLASE FAMILY"/>
    <property type="match status" value="1"/>
</dbReference>
<evidence type="ECO:0000259" key="1">
    <source>
        <dbReference type="Pfam" id="PF02441"/>
    </source>
</evidence>
<reference evidence="2 3" key="1">
    <citation type="submission" date="2017-09" db="EMBL/GenBank/DDBJ databases">
        <title>Depth-based differentiation of microbial function through sediment-hosted aquifers and enrichment of novel symbionts in the deep terrestrial subsurface.</title>
        <authorList>
            <person name="Probst A.J."/>
            <person name="Ladd B."/>
            <person name="Jarett J.K."/>
            <person name="Geller-Mcgrath D.E."/>
            <person name="Sieber C.M."/>
            <person name="Emerson J.B."/>
            <person name="Anantharaman K."/>
            <person name="Thomas B.C."/>
            <person name="Malmstrom R."/>
            <person name="Stieglmeier M."/>
            <person name="Klingl A."/>
            <person name="Woyke T."/>
            <person name="Ryan C.M."/>
            <person name="Banfield J.F."/>
        </authorList>
    </citation>
    <scope>NUCLEOTIDE SEQUENCE [LARGE SCALE GENOMIC DNA]</scope>
    <source>
        <strain evidence="2">CG23_combo_of_CG06-09_8_20_14_all_41_10</strain>
    </source>
</reference>
<dbReference type="InterPro" id="IPR036551">
    <property type="entry name" value="Flavin_trans-like"/>
</dbReference>
<dbReference type="Gene3D" id="3.40.50.1950">
    <property type="entry name" value="Flavin prenyltransferase-like"/>
    <property type="match status" value="1"/>
</dbReference>
<dbReference type="PANTHER" id="PTHR14359:SF6">
    <property type="entry name" value="PHOSPHOPANTOTHENOYLCYSTEINE DECARBOXYLASE"/>
    <property type="match status" value="1"/>
</dbReference>
<name>A0A2G9YKG8_9BACT</name>
<accession>A0A2G9YKG8</accession>
<protein>
    <recommendedName>
        <fullName evidence="1">Flavoprotein domain-containing protein</fullName>
    </recommendedName>
</protein>
<gene>
    <name evidence="2" type="ORF">COX41_01335</name>
</gene>
<sequence>MAKKNIILGVTASIAIYKSCDILRRLKERGFSVSVVMTKEAEELIRPIVFQSLSGDKVYRGLFDTPRAWGIEHISLAKEANLILIAPATANIIAKIAAGTCDDLLTCIILATKAPVLIAPAMNENMYKNKITQENIAKLKRLGYRFIGPKEGRLACGDMGIGCLAEVEEIIKEVKKNI</sequence>
<dbReference type="AlphaFoldDB" id="A0A2G9YKG8"/>
<dbReference type="GO" id="GO:0015937">
    <property type="term" value="P:coenzyme A biosynthetic process"/>
    <property type="evidence" value="ECO:0007669"/>
    <property type="project" value="TreeGrafter"/>
</dbReference>
<evidence type="ECO:0000313" key="2">
    <source>
        <dbReference type="EMBL" id="PIP19725.1"/>
    </source>
</evidence>
<dbReference type="SUPFAM" id="SSF52507">
    <property type="entry name" value="Homo-oligomeric flavin-containing Cys decarboxylases, HFCD"/>
    <property type="match status" value="1"/>
</dbReference>
<dbReference type="Pfam" id="PF02441">
    <property type="entry name" value="Flavoprotein"/>
    <property type="match status" value="1"/>
</dbReference>
<feature type="domain" description="Flavoprotein" evidence="1">
    <location>
        <begin position="4"/>
        <end position="176"/>
    </location>
</feature>
<proteinExistence type="predicted"/>
<comment type="caution">
    <text evidence="2">The sequence shown here is derived from an EMBL/GenBank/DDBJ whole genome shotgun (WGS) entry which is preliminary data.</text>
</comment>
<dbReference type="Proteomes" id="UP000231292">
    <property type="component" value="Unassembled WGS sequence"/>
</dbReference>